<dbReference type="Proteomes" id="UP000256980">
    <property type="component" value="Unassembled WGS sequence"/>
</dbReference>
<feature type="domain" description="O-antigen ligase-related" evidence="6">
    <location>
        <begin position="238"/>
        <end position="383"/>
    </location>
</feature>
<dbReference type="AlphaFoldDB" id="A0A3D9GPS9"/>
<keyword evidence="2 5" id="KW-0812">Transmembrane</keyword>
<feature type="transmembrane region" description="Helical" evidence="5">
    <location>
        <begin position="231"/>
        <end position="248"/>
    </location>
</feature>
<keyword evidence="7" id="KW-0436">Ligase</keyword>
<evidence type="ECO:0000256" key="1">
    <source>
        <dbReference type="ARBA" id="ARBA00004141"/>
    </source>
</evidence>
<evidence type="ECO:0000259" key="6">
    <source>
        <dbReference type="Pfam" id="PF04932"/>
    </source>
</evidence>
<evidence type="ECO:0000313" key="8">
    <source>
        <dbReference type="Proteomes" id="UP000256980"/>
    </source>
</evidence>
<keyword evidence="4 5" id="KW-0472">Membrane</keyword>
<comment type="caution">
    <text evidence="7">The sequence shown here is derived from an EMBL/GenBank/DDBJ whole genome shotgun (WGS) entry which is preliminary data.</text>
</comment>
<sequence>MKSTQNYIVLTLVHALLGFVIFSFKPFSKFYFGIALVYFIGSIIVAHNDKKTLVVLKACAYFVGAEVLFRMTRGGIAYESSKYLVILFMLMGMFFKGVSGRGYPYFMYLILLIPSIFVASLDLRFDANFRTDLAFVLSGPVCLGLASLFLFDRKVSYKEVFEMLFFMTLPIVTTTFYLLFFNPSIKDTIANTSSNFAASGGFGPNQVSTVLGLGIFGFTVRLLLKSPTLGLKIFNSIFLILIAYRAVITFSRGGVFAAIITITAFLVILYSKALPKLKTKLLGSLGLLLISFVLAWVISSSSTMGLIDKRYANEDALGREKQDLSTGRLDLILNELDGFIENPFVGIGASITKYRREGRSIVTHNEVSRLLSEHGIIGIVILLILIFTPLSYRSKNKKNIFFYAFLAFWFATINHSAMRLAAPAFFYSLSLINIKNEKPPIHRKRAIQQ</sequence>
<reference evidence="7 8" key="1">
    <citation type="submission" date="2018-07" db="EMBL/GenBank/DDBJ databases">
        <title>Genomic Encyclopedia of Type Strains, Phase III (KMG-III): the genomes of soil and plant-associated and newly described type strains.</title>
        <authorList>
            <person name="Whitman W."/>
        </authorList>
    </citation>
    <scope>NUCLEOTIDE SEQUENCE [LARGE SCALE GENOMIC DNA]</scope>
    <source>
        <strain evidence="7 8">CECT 7946</strain>
    </source>
</reference>
<feature type="transmembrane region" description="Helical" evidence="5">
    <location>
        <begin position="163"/>
        <end position="185"/>
    </location>
</feature>
<feature type="transmembrane region" description="Helical" evidence="5">
    <location>
        <begin position="375"/>
        <end position="393"/>
    </location>
</feature>
<evidence type="ECO:0000313" key="7">
    <source>
        <dbReference type="EMBL" id="RED38223.1"/>
    </source>
</evidence>
<evidence type="ECO:0000256" key="4">
    <source>
        <dbReference type="ARBA" id="ARBA00023136"/>
    </source>
</evidence>
<dbReference type="PANTHER" id="PTHR37422">
    <property type="entry name" value="TEICHURONIC ACID BIOSYNTHESIS PROTEIN TUAE"/>
    <property type="match status" value="1"/>
</dbReference>
<name>A0A3D9GPS9_9FLAO</name>
<dbReference type="Pfam" id="PF04932">
    <property type="entry name" value="Wzy_C"/>
    <property type="match status" value="1"/>
</dbReference>
<accession>A0A3D9GPS9</accession>
<feature type="transmembrane region" description="Helical" evidence="5">
    <location>
        <begin position="105"/>
        <end position="121"/>
    </location>
</feature>
<feature type="transmembrane region" description="Helical" evidence="5">
    <location>
        <begin position="205"/>
        <end position="224"/>
    </location>
</feature>
<feature type="transmembrane region" description="Helical" evidence="5">
    <location>
        <begin position="254"/>
        <end position="274"/>
    </location>
</feature>
<evidence type="ECO:0000256" key="2">
    <source>
        <dbReference type="ARBA" id="ARBA00022692"/>
    </source>
</evidence>
<keyword evidence="3 5" id="KW-1133">Transmembrane helix</keyword>
<evidence type="ECO:0000256" key="3">
    <source>
        <dbReference type="ARBA" id="ARBA00022989"/>
    </source>
</evidence>
<feature type="transmembrane region" description="Helical" evidence="5">
    <location>
        <begin position="133"/>
        <end position="151"/>
    </location>
</feature>
<evidence type="ECO:0000256" key="5">
    <source>
        <dbReference type="SAM" id="Phobius"/>
    </source>
</evidence>
<dbReference type="GO" id="GO:0016020">
    <property type="term" value="C:membrane"/>
    <property type="evidence" value="ECO:0007669"/>
    <property type="project" value="UniProtKB-SubCell"/>
</dbReference>
<feature type="transmembrane region" description="Helical" evidence="5">
    <location>
        <begin position="281"/>
        <end position="299"/>
    </location>
</feature>
<dbReference type="PANTHER" id="PTHR37422:SF13">
    <property type="entry name" value="LIPOPOLYSACCHARIDE BIOSYNTHESIS PROTEIN PA4999-RELATED"/>
    <property type="match status" value="1"/>
</dbReference>
<dbReference type="EMBL" id="QRDV01000011">
    <property type="protein sequence ID" value="RED38223.1"/>
    <property type="molecule type" value="Genomic_DNA"/>
</dbReference>
<gene>
    <name evidence="7" type="ORF">DFQ10_11144</name>
</gene>
<organism evidence="7 8">
    <name type="scientific">Winogradskyella eximia</name>
    <dbReference type="NCBI Taxonomy" id="262006"/>
    <lineage>
        <taxon>Bacteria</taxon>
        <taxon>Pseudomonadati</taxon>
        <taxon>Bacteroidota</taxon>
        <taxon>Flavobacteriia</taxon>
        <taxon>Flavobacteriales</taxon>
        <taxon>Flavobacteriaceae</taxon>
        <taxon>Winogradskyella</taxon>
    </lineage>
</organism>
<feature type="transmembrane region" description="Helical" evidence="5">
    <location>
        <begin position="7"/>
        <end position="24"/>
    </location>
</feature>
<protein>
    <submittedName>
        <fullName evidence="7">O-antigen ligase-like membrane protein</fullName>
    </submittedName>
</protein>
<dbReference type="InterPro" id="IPR007016">
    <property type="entry name" value="O-antigen_ligase-rel_domated"/>
</dbReference>
<dbReference type="RefSeq" id="WP_245940772.1">
    <property type="nucleotide sequence ID" value="NZ_QRDV01000011.1"/>
</dbReference>
<proteinExistence type="predicted"/>
<keyword evidence="8" id="KW-1185">Reference proteome</keyword>
<feature type="transmembrane region" description="Helical" evidence="5">
    <location>
        <begin position="400"/>
        <end position="422"/>
    </location>
</feature>
<dbReference type="InterPro" id="IPR051533">
    <property type="entry name" value="WaaL-like"/>
</dbReference>
<comment type="subcellular location">
    <subcellularLocation>
        <location evidence="1">Membrane</location>
        <topology evidence="1">Multi-pass membrane protein</topology>
    </subcellularLocation>
</comment>
<feature type="transmembrane region" description="Helical" evidence="5">
    <location>
        <begin position="30"/>
        <end position="46"/>
    </location>
</feature>
<dbReference type="GO" id="GO:0016874">
    <property type="term" value="F:ligase activity"/>
    <property type="evidence" value="ECO:0007669"/>
    <property type="project" value="UniProtKB-KW"/>
</dbReference>